<evidence type="ECO:0000259" key="1">
    <source>
        <dbReference type="Pfam" id="PF00931"/>
    </source>
</evidence>
<accession>A0ABM2YVP6</accession>
<dbReference type="RefSeq" id="XP_040934569.1">
    <property type="nucleotide sequence ID" value="XM_041078635.1"/>
</dbReference>
<evidence type="ECO:0000313" key="2">
    <source>
        <dbReference type="Proteomes" id="UP000818029"/>
    </source>
</evidence>
<sequence length="243" mass="27525">MGGIGKTTLADVVYKEVSPKFESRLFVQNVREKIKKQGDESLRNELLSKLLNEKEICIDTPSIGYPYQERLNNKRVLVVHDDISDSDQIDFMGVEHFGLGSKIIITSRDRQMLNPAANFRDLLHKFVKHAQGNPLALKVLGSKLYSKSRKEWESEVDKLKQYAEPKISHILKSSFDGLGVVEKNIFLDIACFFKGELLEIGLHAACEEAKVSTCSPYKFKHISYPGKFDDVGVDDQLYLSVQV</sequence>
<dbReference type="InterPro" id="IPR027417">
    <property type="entry name" value="P-loop_NTPase"/>
</dbReference>
<dbReference type="InterPro" id="IPR044974">
    <property type="entry name" value="Disease_R_plants"/>
</dbReference>
<evidence type="ECO:0000313" key="3">
    <source>
        <dbReference type="RefSeq" id="XP_040934569.1"/>
    </source>
</evidence>
<dbReference type="GeneID" id="121208140"/>
<dbReference type="InterPro" id="IPR002182">
    <property type="entry name" value="NB-ARC"/>
</dbReference>
<dbReference type="Gene3D" id="3.40.50.300">
    <property type="entry name" value="P-loop containing nucleotide triphosphate hydrolases"/>
    <property type="match status" value="1"/>
</dbReference>
<reference evidence="3" key="2">
    <citation type="submission" date="2025-08" db="UniProtKB">
        <authorList>
            <consortium name="RefSeq"/>
        </authorList>
    </citation>
    <scope>IDENTIFICATION</scope>
</reference>
<gene>
    <name evidence="3" type="primary">LOC121208140</name>
</gene>
<protein>
    <submittedName>
        <fullName evidence="3">Disease resistance protein RUN1-like</fullName>
    </submittedName>
</protein>
<organism evidence="2 3">
    <name type="scientific">Gossypium hirsutum</name>
    <name type="common">Upland cotton</name>
    <name type="synonym">Gossypium mexicanum</name>
    <dbReference type="NCBI Taxonomy" id="3635"/>
    <lineage>
        <taxon>Eukaryota</taxon>
        <taxon>Viridiplantae</taxon>
        <taxon>Streptophyta</taxon>
        <taxon>Embryophyta</taxon>
        <taxon>Tracheophyta</taxon>
        <taxon>Spermatophyta</taxon>
        <taxon>Magnoliopsida</taxon>
        <taxon>eudicotyledons</taxon>
        <taxon>Gunneridae</taxon>
        <taxon>Pentapetalae</taxon>
        <taxon>rosids</taxon>
        <taxon>malvids</taxon>
        <taxon>Malvales</taxon>
        <taxon>Malvaceae</taxon>
        <taxon>Malvoideae</taxon>
        <taxon>Gossypium</taxon>
    </lineage>
</organism>
<keyword evidence="2" id="KW-1185">Reference proteome</keyword>
<dbReference type="PANTHER" id="PTHR11017">
    <property type="entry name" value="LEUCINE-RICH REPEAT-CONTAINING PROTEIN"/>
    <property type="match status" value="1"/>
</dbReference>
<dbReference type="Proteomes" id="UP000818029">
    <property type="component" value="Chromosome A10"/>
</dbReference>
<proteinExistence type="predicted"/>
<dbReference type="Pfam" id="PF00931">
    <property type="entry name" value="NB-ARC"/>
    <property type="match status" value="1"/>
</dbReference>
<feature type="domain" description="NB-ARC" evidence="1">
    <location>
        <begin position="1"/>
        <end position="115"/>
    </location>
</feature>
<dbReference type="PANTHER" id="PTHR11017:SF479">
    <property type="entry name" value="DISEASE RESISTANCE PROTEIN (TIR-NBS-LRR CLASS) FAMILY"/>
    <property type="match status" value="1"/>
</dbReference>
<reference evidence="2" key="1">
    <citation type="journal article" date="2020" name="Nat. Genet.">
        <title>Genomic diversifications of five Gossypium allopolyploid species and their impact on cotton improvement.</title>
        <authorList>
            <person name="Chen Z.J."/>
            <person name="Sreedasyam A."/>
            <person name="Ando A."/>
            <person name="Song Q."/>
            <person name="De Santiago L.M."/>
            <person name="Hulse-Kemp A.M."/>
            <person name="Ding M."/>
            <person name="Ye W."/>
            <person name="Kirkbride R.C."/>
            <person name="Jenkins J."/>
            <person name="Plott C."/>
            <person name="Lovell J."/>
            <person name="Lin Y.M."/>
            <person name="Vaughn R."/>
            <person name="Liu B."/>
            <person name="Simpson S."/>
            <person name="Scheffler B.E."/>
            <person name="Wen L."/>
            <person name="Saski C.A."/>
            <person name="Grover C.E."/>
            <person name="Hu G."/>
            <person name="Conover J.L."/>
            <person name="Carlson J.W."/>
            <person name="Shu S."/>
            <person name="Boston L.B."/>
            <person name="Williams M."/>
            <person name="Peterson D.G."/>
            <person name="McGee K."/>
            <person name="Jones D.C."/>
            <person name="Wendel J.F."/>
            <person name="Stelly D.M."/>
            <person name="Grimwood J."/>
            <person name="Schmutz J."/>
        </authorList>
    </citation>
    <scope>NUCLEOTIDE SEQUENCE [LARGE SCALE GENOMIC DNA]</scope>
    <source>
        <strain evidence="2">cv. TM-1</strain>
    </source>
</reference>
<name>A0ABM2YVP6_GOSHI</name>
<dbReference type="SUPFAM" id="SSF52540">
    <property type="entry name" value="P-loop containing nucleoside triphosphate hydrolases"/>
    <property type="match status" value="1"/>
</dbReference>